<evidence type="ECO:0008006" key="5">
    <source>
        <dbReference type="Google" id="ProtNLM"/>
    </source>
</evidence>
<proteinExistence type="predicted"/>
<feature type="compositionally biased region" description="Low complexity" evidence="1">
    <location>
        <begin position="21"/>
        <end position="43"/>
    </location>
</feature>
<dbReference type="RefSeq" id="WP_260561784.1">
    <property type="nucleotide sequence ID" value="NZ_BAABEC010000008.1"/>
</dbReference>
<feature type="region of interest" description="Disordered" evidence="1">
    <location>
        <begin position="21"/>
        <end position="55"/>
    </location>
</feature>
<accession>A0ABY5YP81</accession>
<dbReference type="InterPro" id="IPR011250">
    <property type="entry name" value="OMP/PagP_B-barrel"/>
</dbReference>
<keyword evidence="2" id="KW-0732">Signal</keyword>
<keyword evidence="4" id="KW-1185">Reference proteome</keyword>
<evidence type="ECO:0000256" key="1">
    <source>
        <dbReference type="SAM" id="MobiDB-lite"/>
    </source>
</evidence>
<evidence type="ECO:0000313" key="3">
    <source>
        <dbReference type="EMBL" id="UWX65528.1"/>
    </source>
</evidence>
<gene>
    <name evidence="3" type="ORF">N0D28_07730</name>
</gene>
<dbReference type="Gene3D" id="2.40.160.20">
    <property type="match status" value="1"/>
</dbReference>
<dbReference type="Proteomes" id="UP001060261">
    <property type="component" value="Chromosome"/>
</dbReference>
<feature type="chain" id="PRO_5045661550" description="Outer membrane protein beta-barrel domain-containing protein" evidence="2">
    <location>
        <begin position="20"/>
        <end position="212"/>
    </location>
</feature>
<dbReference type="SUPFAM" id="SSF56925">
    <property type="entry name" value="OMPA-like"/>
    <property type="match status" value="1"/>
</dbReference>
<organism evidence="3 4">
    <name type="scientific">Deinococcus rubellus</name>
    <dbReference type="NCBI Taxonomy" id="1889240"/>
    <lineage>
        <taxon>Bacteria</taxon>
        <taxon>Thermotogati</taxon>
        <taxon>Deinococcota</taxon>
        <taxon>Deinococci</taxon>
        <taxon>Deinococcales</taxon>
        <taxon>Deinococcaceae</taxon>
        <taxon>Deinococcus</taxon>
    </lineage>
</organism>
<protein>
    <recommendedName>
        <fullName evidence="5">Outer membrane protein beta-barrel domain-containing protein</fullName>
    </recommendedName>
</protein>
<feature type="signal peptide" evidence="2">
    <location>
        <begin position="1"/>
        <end position="19"/>
    </location>
</feature>
<reference evidence="3" key="1">
    <citation type="submission" date="2022-09" db="EMBL/GenBank/DDBJ databases">
        <title>genome sequence of Deinococcus rubellus.</title>
        <authorList>
            <person name="Srinivasan S."/>
        </authorList>
    </citation>
    <scope>NUCLEOTIDE SEQUENCE</scope>
    <source>
        <strain evidence="3">Ant6</strain>
    </source>
</reference>
<evidence type="ECO:0000256" key="2">
    <source>
        <dbReference type="SAM" id="SignalP"/>
    </source>
</evidence>
<evidence type="ECO:0000313" key="4">
    <source>
        <dbReference type="Proteomes" id="UP001060261"/>
    </source>
</evidence>
<dbReference type="EMBL" id="CP104213">
    <property type="protein sequence ID" value="UWX65528.1"/>
    <property type="molecule type" value="Genomic_DNA"/>
</dbReference>
<name>A0ABY5YP81_9DEIO</name>
<sequence>MTRMLTAALLLTLLGQAAAQTTDQTTSQPPVTQPLPATNIAAPIAPPAPTLPPTPPVAPLSSRLYAGVSFAPSLSGAGTAYGIVVGSSQVFGSFGAQAAVDYVTSSGALSVDALLLYRPQFGGKLRPYLGAGLGLTSSTAAASTIPTTPVNGIQPAVQTATDYAALVALGSDYLLTDSIVASAEIDYRSPFSSMGTANGAGLRGRLGLKFLF</sequence>
<feature type="compositionally biased region" description="Pro residues" evidence="1">
    <location>
        <begin position="44"/>
        <end position="55"/>
    </location>
</feature>